<dbReference type="Proteomes" id="UP000676386">
    <property type="component" value="Unassembled WGS sequence"/>
</dbReference>
<protein>
    <submittedName>
        <fullName evidence="2">Uncharacterized protein</fullName>
    </submittedName>
</protein>
<evidence type="ECO:0000256" key="1">
    <source>
        <dbReference type="SAM" id="SignalP"/>
    </source>
</evidence>
<name>A0ABS5J7L3_9BACT</name>
<evidence type="ECO:0000313" key="3">
    <source>
        <dbReference type="Proteomes" id="UP000676386"/>
    </source>
</evidence>
<reference evidence="2 3" key="1">
    <citation type="submission" date="2021-04" db="EMBL/GenBank/DDBJ databases">
        <title>Chitinophaga sp. nov., isolated from the rhizosphere soil.</title>
        <authorList>
            <person name="He S."/>
        </authorList>
    </citation>
    <scope>NUCLEOTIDE SEQUENCE [LARGE SCALE GENOMIC DNA]</scope>
    <source>
        <strain evidence="2 3">2R12</strain>
    </source>
</reference>
<sequence>MKKIFLIAAMSLLGAYSVYAQQNTPGKTEQAKAGLKNTLAHADYTRIFLKKIPVTDAQKPQVNKIIADYLDAKRTLGLATRNNPAAYQQQQPALFNTFKTNLSAVLSTAQMNTFLASKPAPDDDKNFLNALFY</sequence>
<evidence type="ECO:0000313" key="2">
    <source>
        <dbReference type="EMBL" id="MBS0031208.1"/>
    </source>
</evidence>
<dbReference type="RefSeq" id="WP_211976345.1">
    <property type="nucleotide sequence ID" value="NZ_CBFHAM010000134.1"/>
</dbReference>
<feature type="signal peptide" evidence="1">
    <location>
        <begin position="1"/>
        <end position="20"/>
    </location>
</feature>
<keyword evidence="1" id="KW-0732">Signal</keyword>
<gene>
    <name evidence="2" type="ORF">KE626_28020</name>
</gene>
<dbReference type="EMBL" id="JAGTXB010000020">
    <property type="protein sequence ID" value="MBS0031208.1"/>
    <property type="molecule type" value="Genomic_DNA"/>
</dbReference>
<comment type="caution">
    <text evidence="2">The sequence shown here is derived from an EMBL/GenBank/DDBJ whole genome shotgun (WGS) entry which is preliminary data.</text>
</comment>
<proteinExistence type="predicted"/>
<organism evidence="2 3">
    <name type="scientific">Chitinophaga hostae</name>
    <dbReference type="NCBI Taxonomy" id="2831022"/>
    <lineage>
        <taxon>Bacteria</taxon>
        <taxon>Pseudomonadati</taxon>
        <taxon>Bacteroidota</taxon>
        <taxon>Chitinophagia</taxon>
        <taxon>Chitinophagales</taxon>
        <taxon>Chitinophagaceae</taxon>
        <taxon>Chitinophaga</taxon>
    </lineage>
</organism>
<feature type="chain" id="PRO_5046071746" evidence="1">
    <location>
        <begin position="21"/>
        <end position="133"/>
    </location>
</feature>
<keyword evidence="3" id="KW-1185">Reference proteome</keyword>
<accession>A0ABS5J7L3</accession>